<organism evidence="7 8">
    <name type="scientific">Rotaria socialis</name>
    <dbReference type="NCBI Taxonomy" id="392032"/>
    <lineage>
        <taxon>Eukaryota</taxon>
        <taxon>Metazoa</taxon>
        <taxon>Spiralia</taxon>
        <taxon>Gnathifera</taxon>
        <taxon>Rotifera</taxon>
        <taxon>Eurotatoria</taxon>
        <taxon>Bdelloidea</taxon>
        <taxon>Philodinida</taxon>
        <taxon>Philodinidae</taxon>
        <taxon>Rotaria</taxon>
    </lineage>
</organism>
<dbReference type="GO" id="GO:0004190">
    <property type="term" value="F:aspartic-type endopeptidase activity"/>
    <property type="evidence" value="ECO:0007669"/>
    <property type="project" value="UniProtKB-KW"/>
</dbReference>
<dbReference type="InterPro" id="IPR033121">
    <property type="entry name" value="PEPTIDASE_A1"/>
</dbReference>
<protein>
    <recommendedName>
        <fullName evidence="6">Peptidase A1 domain-containing protein</fullName>
    </recommendedName>
</protein>
<reference evidence="7" key="1">
    <citation type="submission" date="2021-02" db="EMBL/GenBank/DDBJ databases">
        <authorList>
            <person name="Nowell W R."/>
        </authorList>
    </citation>
    <scope>NUCLEOTIDE SEQUENCE</scope>
</reference>
<dbReference type="OrthoDB" id="771136at2759"/>
<feature type="domain" description="Peptidase A1" evidence="6">
    <location>
        <begin position="1"/>
        <end position="146"/>
    </location>
</feature>
<gene>
    <name evidence="7" type="ORF">TIS948_LOCUS22509</name>
</gene>
<dbReference type="Pfam" id="PF00026">
    <property type="entry name" value="Asp"/>
    <property type="match status" value="1"/>
</dbReference>
<dbReference type="PANTHER" id="PTHR47966">
    <property type="entry name" value="BETA-SITE APP-CLEAVING ENZYME, ISOFORM A-RELATED"/>
    <property type="match status" value="1"/>
</dbReference>
<dbReference type="FunFam" id="2.40.70.10:FF:000115">
    <property type="entry name" value="Lysosomal aspartic protease"/>
    <property type="match status" value="1"/>
</dbReference>
<keyword evidence="4" id="KW-0378">Hydrolase</keyword>
<evidence type="ECO:0000259" key="6">
    <source>
        <dbReference type="PROSITE" id="PS51767"/>
    </source>
</evidence>
<dbReference type="PRINTS" id="PR00792">
    <property type="entry name" value="PEPSIN"/>
</dbReference>
<keyword evidence="3" id="KW-0064">Aspartyl protease</keyword>
<proteinExistence type="inferred from homology"/>
<evidence type="ECO:0000313" key="7">
    <source>
        <dbReference type="EMBL" id="CAF3342666.1"/>
    </source>
</evidence>
<evidence type="ECO:0000256" key="3">
    <source>
        <dbReference type="ARBA" id="ARBA00022750"/>
    </source>
</evidence>
<dbReference type="SUPFAM" id="SSF50630">
    <property type="entry name" value="Acid proteases"/>
    <property type="match status" value="1"/>
</dbReference>
<evidence type="ECO:0000256" key="2">
    <source>
        <dbReference type="ARBA" id="ARBA00022670"/>
    </source>
</evidence>
<sequence length="146" mass="15322">MSGFNGAMDGLLGLAYQNLAVGHEAPVFYNMWAQCLIPFPVFSFYFNPNSTVVPGGELILGGVDTSKYSGSITYVHVTVQGYWQFLLDSVTVCGTSICSSNCNAIADTGITLILGPANQIAALNAALGAVYDPTTGFVSEIYASST</sequence>
<comment type="caution">
    <text evidence="7">The sequence shown here is derived from an EMBL/GenBank/DDBJ whole genome shotgun (WGS) entry which is preliminary data.</text>
</comment>
<accession>A0A817VHD1</accession>
<dbReference type="InterPro" id="IPR021109">
    <property type="entry name" value="Peptidase_aspartic_dom_sf"/>
</dbReference>
<dbReference type="Gene3D" id="2.60.40.1960">
    <property type="match status" value="1"/>
</dbReference>
<evidence type="ECO:0000256" key="1">
    <source>
        <dbReference type="ARBA" id="ARBA00007447"/>
    </source>
</evidence>
<dbReference type="EMBL" id="CAJNXB010003872">
    <property type="protein sequence ID" value="CAF3342666.1"/>
    <property type="molecule type" value="Genomic_DNA"/>
</dbReference>
<name>A0A817VHD1_9BILA</name>
<dbReference type="Gene3D" id="2.40.70.10">
    <property type="entry name" value="Acid Proteases"/>
    <property type="match status" value="2"/>
</dbReference>
<evidence type="ECO:0000256" key="4">
    <source>
        <dbReference type="ARBA" id="ARBA00022801"/>
    </source>
</evidence>
<comment type="similarity">
    <text evidence="1">Belongs to the peptidase A1 family.</text>
</comment>
<dbReference type="GO" id="GO:0006508">
    <property type="term" value="P:proteolysis"/>
    <property type="evidence" value="ECO:0007669"/>
    <property type="project" value="UniProtKB-KW"/>
</dbReference>
<dbReference type="PROSITE" id="PS51767">
    <property type="entry name" value="PEPTIDASE_A1"/>
    <property type="match status" value="1"/>
</dbReference>
<evidence type="ECO:0000256" key="5">
    <source>
        <dbReference type="PIRSR" id="PIRSR601461-2"/>
    </source>
</evidence>
<feature type="disulfide bond" evidence="5">
    <location>
        <begin position="98"/>
        <end position="102"/>
    </location>
</feature>
<evidence type="ECO:0000313" key="8">
    <source>
        <dbReference type="Proteomes" id="UP000663825"/>
    </source>
</evidence>
<dbReference type="Proteomes" id="UP000663825">
    <property type="component" value="Unassembled WGS sequence"/>
</dbReference>
<keyword evidence="5" id="KW-1015">Disulfide bond</keyword>
<dbReference type="AlphaFoldDB" id="A0A817VHD1"/>
<keyword evidence="2" id="KW-0645">Protease</keyword>
<dbReference type="InterPro" id="IPR001461">
    <property type="entry name" value="Aspartic_peptidase_A1"/>
</dbReference>